<evidence type="ECO:0000256" key="8">
    <source>
        <dbReference type="ARBA" id="ARBA00023128"/>
    </source>
</evidence>
<dbReference type="Gene3D" id="3.90.226.10">
    <property type="entry name" value="2-enoyl-CoA Hydratase, Chain A, domain 1"/>
    <property type="match status" value="1"/>
</dbReference>
<dbReference type="GO" id="GO:0006635">
    <property type="term" value="P:fatty acid beta-oxidation"/>
    <property type="evidence" value="ECO:0007669"/>
    <property type="project" value="TreeGrafter"/>
</dbReference>
<evidence type="ECO:0000256" key="9">
    <source>
        <dbReference type="ARBA" id="ARBA00023235"/>
    </source>
</evidence>
<gene>
    <name evidence="17" type="ORF">g.11102</name>
</gene>
<dbReference type="EMBL" id="GEDC01020889">
    <property type="protein sequence ID" value="JAS16409.1"/>
    <property type="molecule type" value="Transcribed_RNA"/>
</dbReference>
<dbReference type="AlphaFoldDB" id="A0A1B6CS95"/>
<dbReference type="GO" id="GO:0005759">
    <property type="term" value="C:mitochondrial matrix"/>
    <property type="evidence" value="ECO:0007669"/>
    <property type="project" value="UniProtKB-SubCell"/>
</dbReference>
<dbReference type="InterPro" id="IPR029045">
    <property type="entry name" value="ClpP/crotonase-like_dom_sf"/>
</dbReference>
<dbReference type="FunFam" id="3.90.226.10:FF:000034">
    <property type="entry name" value="Enoyl-CoA delta isomerase 1"/>
    <property type="match status" value="1"/>
</dbReference>
<dbReference type="PANTHER" id="PTHR11941">
    <property type="entry name" value="ENOYL-COA HYDRATASE-RELATED"/>
    <property type="match status" value="1"/>
</dbReference>
<evidence type="ECO:0000256" key="16">
    <source>
        <dbReference type="ARBA" id="ARBA00083575"/>
    </source>
</evidence>
<comment type="function">
    <text evidence="14">Key enzyme of fatty acid beta-oxidation. Able to isomerize both 3-cis (3Z) and 3-trans (3E) double bonds into the 2-trans (2E) form in a range of enoyl-CoA species, with a preference for (3Z)-enoyl-CoAs over (3E)-enoyl-CoAs. The catalytic efficiency of this enzyme is not affected by the fatty acyl chain length.</text>
</comment>
<organism evidence="17">
    <name type="scientific">Clastoptera arizonana</name>
    <name type="common">Arizona spittle bug</name>
    <dbReference type="NCBI Taxonomy" id="38151"/>
    <lineage>
        <taxon>Eukaryota</taxon>
        <taxon>Metazoa</taxon>
        <taxon>Ecdysozoa</taxon>
        <taxon>Arthropoda</taxon>
        <taxon>Hexapoda</taxon>
        <taxon>Insecta</taxon>
        <taxon>Pterygota</taxon>
        <taxon>Neoptera</taxon>
        <taxon>Paraneoptera</taxon>
        <taxon>Hemiptera</taxon>
        <taxon>Auchenorrhyncha</taxon>
        <taxon>Cercopoidea</taxon>
        <taxon>Clastopteridae</taxon>
        <taxon>Clastoptera</taxon>
    </lineage>
</organism>
<comment type="catalytic activity">
    <reaction evidence="11">
        <text>(2E)-tetradecenoyl-CoA = (3Z)-tetradecenoyl-CoA</text>
        <dbReference type="Rhea" id="RHEA:29847"/>
        <dbReference type="ChEBI" id="CHEBI:61405"/>
        <dbReference type="ChEBI" id="CHEBI:61968"/>
    </reaction>
    <physiologicalReaction direction="right-to-left" evidence="11">
        <dbReference type="Rhea" id="RHEA:29849"/>
    </physiologicalReaction>
</comment>
<name>A0A1B6CS95_9HEMI</name>
<dbReference type="CDD" id="cd06558">
    <property type="entry name" value="crotonase-like"/>
    <property type="match status" value="1"/>
</dbReference>
<dbReference type="SUPFAM" id="SSF52096">
    <property type="entry name" value="ClpP/crotonase"/>
    <property type="match status" value="1"/>
</dbReference>
<keyword evidence="4" id="KW-0276">Fatty acid metabolism</keyword>
<evidence type="ECO:0000256" key="14">
    <source>
        <dbReference type="ARBA" id="ARBA00056147"/>
    </source>
</evidence>
<keyword evidence="9" id="KW-0413">Isomerase</keyword>
<comment type="catalytic activity">
    <reaction evidence="10">
        <text>(3Z)-decenoyl-CoA = (2E)-decenoyl-CoA</text>
        <dbReference type="Rhea" id="RHEA:77195"/>
        <dbReference type="ChEBI" id="CHEBI:61406"/>
        <dbReference type="ChEBI" id="CHEBI:195601"/>
    </reaction>
    <physiologicalReaction direction="left-to-right" evidence="10">
        <dbReference type="Rhea" id="RHEA:77196"/>
    </physiologicalReaction>
</comment>
<evidence type="ECO:0000256" key="6">
    <source>
        <dbReference type="ARBA" id="ARBA00022990"/>
    </source>
</evidence>
<dbReference type="Pfam" id="PF00378">
    <property type="entry name" value="ECH_1"/>
    <property type="match status" value="1"/>
</dbReference>
<comment type="subunit">
    <text evidence="3">Homotrimer.</text>
</comment>
<reference evidence="17" key="1">
    <citation type="submission" date="2015-12" db="EMBL/GenBank/DDBJ databases">
        <title>De novo transcriptome assembly of four potential Pierce s Disease insect vectors from Arizona vineyards.</title>
        <authorList>
            <person name="Tassone E.E."/>
        </authorList>
    </citation>
    <scope>NUCLEOTIDE SEQUENCE</scope>
</reference>
<evidence type="ECO:0000256" key="3">
    <source>
        <dbReference type="ARBA" id="ARBA00011233"/>
    </source>
</evidence>
<keyword evidence="6" id="KW-0007">Acetylation</keyword>
<evidence type="ECO:0000256" key="12">
    <source>
        <dbReference type="ARBA" id="ARBA00052376"/>
    </source>
</evidence>
<proteinExistence type="predicted"/>
<sequence>MRPLKQCINFLKTIKPKMPRKYSTSADLLVKTTVNDKSGVATVSLNRPPVNSLNLELLQSLGETLNVLEQNKCHGMILTSESPSVFCAGLDILEMYKPDKDRVCKFWTTLQDTWLKLYLSPYPTVAAINGHSPAGGCLLALSCEYRIMVAPKFTIGLNETKLGMLAPDWFQICMKNVIGERQTELALTLGKMFSADEAFKIGLVDELASSKEEAIKSAEVFLESFSNIPVLPRISTKHLFRKSLADLLRNNRVEDLNIFLNYINQPKVQQGLELYMQSLKKK</sequence>
<evidence type="ECO:0000256" key="13">
    <source>
        <dbReference type="ARBA" id="ARBA00052542"/>
    </source>
</evidence>
<keyword evidence="8" id="KW-0496">Mitochondrion</keyword>
<comment type="catalytic activity">
    <reaction evidence="12">
        <text>(3Z)-dodecenoyl-CoA = (2E)-dodecenoyl-CoA</text>
        <dbReference type="Rhea" id="RHEA:23716"/>
        <dbReference type="ChEBI" id="CHEBI:57330"/>
        <dbReference type="ChEBI" id="CHEBI:58543"/>
        <dbReference type="EC" id="5.3.3.8"/>
    </reaction>
    <physiologicalReaction direction="left-to-right" evidence="12">
        <dbReference type="Rhea" id="RHEA:23717"/>
    </physiologicalReaction>
</comment>
<dbReference type="InterPro" id="IPR001753">
    <property type="entry name" value="Enoyl-CoA_hydra/iso"/>
</dbReference>
<evidence type="ECO:0000256" key="10">
    <source>
        <dbReference type="ARBA" id="ARBA00050938"/>
    </source>
</evidence>
<keyword evidence="7" id="KW-0443">Lipid metabolism</keyword>
<protein>
    <recommendedName>
        <fullName evidence="15">Enoyl-CoA delta isomerase 1, mitochondrial</fullName>
    </recommendedName>
    <alternativeName>
        <fullName evidence="16">3,2-trans-enoyl-CoA isomerase</fullName>
    </alternativeName>
</protein>
<comment type="catalytic activity">
    <reaction evidence="13">
        <text>(3Z)-octenoyl-CoA = (2E)-octenoyl-CoA</text>
        <dbReference type="Rhea" id="RHEA:46044"/>
        <dbReference type="ChEBI" id="CHEBI:62242"/>
        <dbReference type="ChEBI" id="CHEBI:85640"/>
    </reaction>
    <physiologicalReaction direction="left-to-right" evidence="13">
        <dbReference type="Rhea" id="RHEA:46045"/>
    </physiologicalReaction>
</comment>
<dbReference type="Gene3D" id="6.10.250.170">
    <property type="match status" value="1"/>
</dbReference>
<evidence type="ECO:0000256" key="4">
    <source>
        <dbReference type="ARBA" id="ARBA00022832"/>
    </source>
</evidence>
<comment type="pathway">
    <text evidence="2">Lipid metabolism; fatty acid beta-oxidation.</text>
</comment>
<evidence type="ECO:0000256" key="2">
    <source>
        <dbReference type="ARBA" id="ARBA00005005"/>
    </source>
</evidence>
<evidence type="ECO:0000256" key="7">
    <source>
        <dbReference type="ARBA" id="ARBA00023098"/>
    </source>
</evidence>
<evidence type="ECO:0000256" key="15">
    <source>
        <dbReference type="ARBA" id="ARBA00068317"/>
    </source>
</evidence>
<evidence type="ECO:0000256" key="11">
    <source>
        <dbReference type="ARBA" id="ARBA00051293"/>
    </source>
</evidence>
<dbReference type="PANTHER" id="PTHR11941:SF45">
    <property type="entry name" value="ENOYL-COA DELTA ISOMERASE 1, MITOCHONDRIAL"/>
    <property type="match status" value="1"/>
</dbReference>
<accession>A0A1B6CS95</accession>
<dbReference type="GO" id="GO:0004165">
    <property type="term" value="F:delta(3)-delta(2)-enoyl-CoA isomerase activity"/>
    <property type="evidence" value="ECO:0007669"/>
    <property type="project" value="UniProtKB-EC"/>
</dbReference>
<evidence type="ECO:0000313" key="17">
    <source>
        <dbReference type="EMBL" id="JAS16409.1"/>
    </source>
</evidence>
<evidence type="ECO:0000256" key="5">
    <source>
        <dbReference type="ARBA" id="ARBA00022946"/>
    </source>
</evidence>
<evidence type="ECO:0000256" key="1">
    <source>
        <dbReference type="ARBA" id="ARBA00004305"/>
    </source>
</evidence>
<comment type="subcellular location">
    <subcellularLocation>
        <location evidence="1">Mitochondrion matrix</location>
    </subcellularLocation>
</comment>
<keyword evidence="5" id="KW-0809">Transit peptide</keyword>